<keyword evidence="2" id="KW-0238">DNA-binding</keyword>
<feature type="transmembrane region" description="Helical" evidence="4">
    <location>
        <begin position="73"/>
        <end position="95"/>
    </location>
</feature>
<dbReference type="InterPro" id="IPR018062">
    <property type="entry name" value="HTH_AraC-typ_CS"/>
</dbReference>
<keyword evidence="7" id="KW-1185">Reference proteome</keyword>
<evidence type="ECO:0000256" key="1">
    <source>
        <dbReference type="ARBA" id="ARBA00023015"/>
    </source>
</evidence>
<dbReference type="Gene3D" id="1.10.10.60">
    <property type="entry name" value="Homeodomain-like"/>
    <property type="match status" value="2"/>
</dbReference>
<dbReference type="PROSITE" id="PS00041">
    <property type="entry name" value="HTH_ARAC_FAMILY_1"/>
    <property type="match status" value="1"/>
</dbReference>
<dbReference type="PROSITE" id="PS01124">
    <property type="entry name" value="HTH_ARAC_FAMILY_2"/>
    <property type="match status" value="1"/>
</dbReference>
<dbReference type="Pfam" id="PF12833">
    <property type="entry name" value="HTH_18"/>
    <property type="match status" value="1"/>
</dbReference>
<evidence type="ECO:0000256" key="4">
    <source>
        <dbReference type="SAM" id="Phobius"/>
    </source>
</evidence>
<protein>
    <submittedName>
        <fullName evidence="6">Helix-turn-helix domain-containing protein</fullName>
    </submittedName>
</protein>
<feature type="domain" description="HTH araC/xylS-type" evidence="5">
    <location>
        <begin position="264"/>
        <end position="365"/>
    </location>
</feature>
<keyword evidence="4" id="KW-0472">Membrane</keyword>
<feature type="transmembrane region" description="Helical" evidence="4">
    <location>
        <begin position="47"/>
        <end position="67"/>
    </location>
</feature>
<reference evidence="6" key="1">
    <citation type="submission" date="2022-12" db="EMBL/GenBank/DDBJ databases">
        <title>Phocaeicola acetigenes sp. nov., isolated feces from a healthy human.</title>
        <authorList>
            <person name="Do H."/>
            <person name="Ha Y.B."/>
            <person name="Kim J.-S."/>
            <person name="Suh M.K."/>
            <person name="Kim H.S."/>
            <person name="Lee J.-S."/>
        </authorList>
    </citation>
    <scope>NUCLEOTIDE SEQUENCE</scope>
    <source>
        <strain evidence="6">KGMB11183</strain>
    </source>
</reference>
<dbReference type="PANTHER" id="PTHR43280">
    <property type="entry name" value="ARAC-FAMILY TRANSCRIPTIONAL REGULATOR"/>
    <property type="match status" value="1"/>
</dbReference>
<evidence type="ECO:0000313" key="6">
    <source>
        <dbReference type="EMBL" id="MCZ8372872.1"/>
    </source>
</evidence>
<organism evidence="6 7">
    <name type="scientific">Phocaeicola acetigenes</name>
    <dbReference type="NCBI Taxonomy" id="3016083"/>
    <lineage>
        <taxon>Bacteria</taxon>
        <taxon>Pseudomonadati</taxon>
        <taxon>Bacteroidota</taxon>
        <taxon>Bacteroidia</taxon>
        <taxon>Bacteroidales</taxon>
        <taxon>Bacteroidaceae</taxon>
        <taxon>Phocaeicola</taxon>
    </lineage>
</organism>
<evidence type="ECO:0000313" key="7">
    <source>
        <dbReference type="Proteomes" id="UP001141933"/>
    </source>
</evidence>
<name>A0ABT4PIJ4_9BACT</name>
<keyword evidence="3" id="KW-0804">Transcription</keyword>
<sequence length="365" mass="42942">MNYQLYQYSLCSAIALMLFFCFYFFFAKTPEKEIFNNYLRSRRTMGVALLALSANYSVHLFCGIRFININAAILMNLSTYFLCYWLFSSALTSLLDRSYITPRRLRTHICLWIVFSTLSGTVLFLLPKGMIQNIGLLAMAVWLITYGIILARRLILTYKRAVQTLDETHSDDVAVYVHWMSVFTYWAAIFGVGCGLLTFLPDEYIYIWILSSIPFYIYLFYSYLNYLLFYEQIERTLEDGKETSSTDETIPEKDIPQYYEHIARNLENWIKMETYTQSGFTINDMAKALGTNRTYLSAYIKERYNLSFRDWVANLRIEYAKQMLKEHPDMNIKQISEASGFLSVSHFIKTFTEKEGYTPAKWRKQ</sequence>
<evidence type="ECO:0000259" key="5">
    <source>
        <dbReference type="PROSITE" id="PS01124"/>
    </source>
</evidence>
<dbReference type="RefSeq" id="WP_269878144.1">
    <property type="nucleotide sequence ID" value="NZ_JAPZVM010000007.1"/>
</dbReference>
<gene>
    <name evidence="6" type="ORF">O6P32_09150</name>
</gene>
<dbReference type="InterPro" id="IPR018060">
    <property type="entry name" value="HTH_AraC"/>
</dbReference>
<dbReference type="Proteomes" id="UP001141933">
    <property type="component" value="Unassembled WGS sequence"/>
</dbReference>
<dbReference type="PANTHER" id="PTHR43280:SF2">
    <property type="entry name" value="HTH-TYPE TRANSCRIPTIONAL REGULATOR EXSA"/>
    <property type="match status" value="1"/>
</dbReference>
<proteinExistence type="predicted"/>
<dbReference type="EMBL" id="JAPZVM010000007">
    <property type="protein sequence ID" value="MCZ8372872.1"/>
    <property type="molecule type" value="Genomic_DNA"/>
</dbReference>
<feature type="transmembrane region" description="Helical" evidence="4">
    <location>
        <begin position="133"/>
        <end position="155"/>
    </location>
</feature>
<dbReference type="SMART" id="SM00342">
    <property type="entry name" value="HTH_ARAC"/>
    <property type="match status" value="1"/>
</dbReference>
<evidence type="ECO:0000256" key="3">
    <source>
        <dbReference type="ARBA" id="ARBA00023163"/>
    </source>
</evidence>
<keyword evidence="1" id="KW-0805">Transcription regulation</keyword>
<comment type="caution">
    <text evidence="6">The sequence shown here is derived from an EMBL/GenBank/DDBJ whole genome shotgun (WGS) entry which is preliminary data.</text>
</comment>
<dbReference type="SUPFAM" id="SSF46689">
    <property type="entry name" value="Homeodomain-like"/>
    <property type="match status" value="1"/>
</dbReference>
<feature type="transmembrane region" description="Helical" evidence="4">
    <location>
        <begin position="205"/>
        <end position="228"/>
    </location>
</feature>
<feature type="transmembrane region" description="Helical" evidence="4">
    <location>
        <begin position="6"/>
        <end position="26"/>
    </location>
</feature>
<feature type="transmembrane region" description="Helical" evidence="4">
    <location>
        <begin position="176"/>
        <end position="199"/>
    </location>
</feature>
<keyword evidence="4" id="KW-0812">Transmembrane</keyword>
<dbReference type="InterPro" id="IPR009057">
    <property type="entry name" value="Homeodomain-like_sf"/>
</dbReference>
<keyword evidence="4" id="KW-1133">Transmembrane helix</keyword>
<evidence type="ECO:0000256" key="2">
    <source>
        <dbReference type="ARBA" id="ARBA00023125"/>
    </source>
</evidence>
<accession>A0ABT4PIJ4</accession>
<feature type="transmembrane region" description="Helical" evidence="4">
    <location>
        <begin position="107"/>
        <end position="127"/>
    </location>
</feature>